<dbReference type="InterPro" id="IPR006944">
    <property type="entry name" value="Phage/GTA_portal"/>
</dbReference>
<proteinExistence type="predicted"/>
<dbReference type="AlphaFoldDB" id="A0A225DKB9"/>
<evidence type="ECO:0000256" key="1">
    <source>
        <dbReference type="SAM" id="MobiDB-lite"/>
    </source>
</evidence>
<dbReference type="Proteomes" id="UP000214646">
    <property type="component" value="Unassembled WGS sequence"/>
</dbReference>
<feature type="compositionally biased region" description="Acidic residues" evidence="1">
    <location>
        <begin position="350"/>
        <end position="371"/>
    </location>
</feature>
<accession>A0A225DKB9</accession>
<dbReference type="Pfam" id="PF04860">
    <property type="entry name" value="Phage_portal"/>
    <property type="match status" value="1"/>
</dbReference>
<comment type="caution">
    <text evidence="2">The sequence shown here is derived from an EMBL/GenBank/DDBJ whole genome shotgun (WGS) entry which is preliminary data.</text>
</comment>
<organism evidence="2 3">
    <name type="scientific">Fimbriiglobus ruber</name>
    <dbReference type="NCBI Taxonomy" id="1908690"/>
    <lineage>
        <taxon>Bacteria</taxon>
        <taxon>Pseudomonadati</taxon>
        <taxon>Planctomycetota</taxon>
        <taxon>Planctomycetia</taxon>
        <taxon>Gemmatales</taxon>
        <taxon>Gemmataceae</taxon>
        <taxon>Fimbriiglobus</taxon>
    </lineage>
</organism>
<evidence type="ECO:0000313" key="2">
    <source>
        <dbReference type="EMBL" id="OWK37896.1"/>
    </source>
</evidence>
<name>A0A225DKB9_9BACT</name>
<keyword evidence="3" id="KW-1185">Reference proteome</keyword>
<evidence type="ECO:0000313" key="3">
    <source>
        <dbReference type="Proteomes" id="UP000214646"/>
    </source>
</evidence>
<protein>
    <submittedName>
        <fullName evidence="2">Phage portal protein</fullName>
    </submittedName>
</protein>
<dbReference type="NCBIfam" id="TIGR01537">
    <property type="entry name" value="portal_HK97"/>
    <property type="match status" value="1"/>
</dbReference>
<dbReference type="EMBL" id="NIDE01000014">
    <property type="protein sequence ID" value="OWK37896.1"/>
    <property type="molecule type" value="Genomic_DNA"/>
</dbReference>
<gene>
    <name evidence="2" type="ORF">FRUB_07016</name>
</gene>
<reference evidence="3" key="1">
    <citation type="submission" date="2017-06" db="EMBL/GenBank/DDBJ databases">
        <title>Genome analysis of Fimbriiglobus ruber SP5, the first member of the order Planctomycetales with confirmed chitinolytic capability.</title>
        <authorList>
            <person name="Ravin N.V."/>
            <person name="Rakitin A.L."/>
            <person name="Ivanova A.A."/>
            <person name="Beletsky A.V."/>
            <person name="Kulichevskaya I.S."/>
            <person name="Mardanov A.V."/>
            <person name="Dedysh S.N."/>
        </authorList>
    </citation>
    <scope>NUCLEOTIDE SEQUENCE [LARGE SCALE GENOMIC DNA]</scope>
    <source>
        <strain evidence="3">SP5</strain>
    </source>
</reference>
<dbReference type="InterPro" id="IPR006427">
    <property type="entry name" value="Portal_HK97"/>
</dbReference>
<sequence length="371" mass="41410">MIAEAVGSLPPTLYQVNAKGFKTPARSHPLYHVLHHEPNVEQTRPVFWETLQAHALIYGNGFAEVERDGGGRPLAVWPIHPSHVRVGRDSDTGKLIYVINYATTGGPPGAPGSQRTLQMEDVLHVPGLSPDGSYGYRLLLVARETMGFALAAQRYGCSLFRNMGRPAGIINSPPNVVHDDEARENLKRSWRQDTGGENVGTVALMEQGYTFNPLTMATNEQTQYKELLEFFVYEVARLLNIQPSKLFDLQKATWGNLTELNRDFLNTTLRPWLEKWEAEMERKLLLPSEKGKYEIEFDTSCLLRTDDATRYAAYAVASGNAAWMTVNEIRQSENLPPIDGGDVLPGSQPEPEDQPEDDQGDDEQDANQGDE</sequence>
<feature type="region of interest" description="Disordered" evidence="1">
    <location>
        <begin position="332"/>
        <end position="371"/>
    </location>
</feature>